<dbReference type="Proteomes" id="UP001305606">
    <property type="component" value="Chromosome"/>
</dbReference>
<keyword evidence="3" id="KW-1185">Reference proteome</keyword>
<evidence type="ECO:0000313" key="2">
    <source>
        <dbReference type="EMBL" id="WNE97818.1"/>
    </source>
</evidence>
<proteinExistence type="predicted"/>
<dbReference type="EMBL" id="CP117522">
    <property type="protein sequence ID" value="WNE97818.1"/>
    <property type="molecule type" value="Genomic_DNA"/>
</dbReference>
<dbReference type="RefSeq" id="WP_311036710.1">
    <property type="nucleotide sequence ID" value="NZ_CP117522.1"/>
</dbReference>
<organism evidence="2 3">
    <name type="scientific">Streptomyces luomodiensis</name>
    <dbReference type="NCBI Taxonomy" id="3026192"/>
    <lineage>
        <taxon>Bacteria</taxon>
        <taxon>Bacillati</taxon>
        <taxon>Actinomycetota</taxon>
        <taxon>Actinomycetes</taxon>
        <taxon>Kitasatosporales</taxon>
        <taxon>Streptomycetaceae</taxon>
        <taxon>Streptomyces</taxon>
    </lineage>
</organism>
<feature type="domain" description="DUF7660" evidence="1">
    <location>
        <begin position="14"/>
        <end position="86"/>
    </location>
</feature>
<gene>
    <name evidence="2" type="ORF">PS467_22020</name>
</gene>
<accession>A0ABY9V2C0</accession>
<protein>
    <recommendedName>
        <fullName evidence="1">DUF7660 domain-containing protein</fullName>
    </recommendedName>
</protein>
<sequence length="86" mass="9698">MEDFSDHPAHGVDSREALVSHILGLRDDLLERGDECENPTLEHYLEALAAWPEGSPAWYRHFGEEMPADDAWTLFARALSAAVVYE</sequence>
<evidence type="ECO:0000259" key="1">
    <source>
        <dbReference type="Pfam" id="PF24693"/>
    </source>
</evidence>
<name>A0ABY9V2C0_9ACTN</name>
<dbReference type="Pfam" id="PF24693">
    <property type="entry name" value="DUF7660"/>
    <property type="match status" value="1"/>
</dbReference>
<evidence type="ECO:0000313" key="3">
    <source>
        <dbReference type="Proteomes" id="UP001305606"/>
    </source>
</evidence>
<dbReference type="InterPro" id="IPR056077">
    <property type="entry name" value="DUF7660"/>
</dbReference>
<reference evidence="2 3" key="1">
    <citation type="submission" date="2023-02" db="EMBL/GenBank/DDBJ databases">
        <title>Streptomyces sp. SCA4-21 with antifungal activity against Fusarium oxysporum f. sp. cubense, Streptomyces sp. SCA2-17 with antifungal activity against Fusarium oxysporum f. sp. cubense.</title>
        <authorList>
            <person name="Qi D."/>
        </authorList>
    </citation>
    <scope>NUCLEOTIDE SEQUENCE [LARGE SCALE GENOMIC DNA]</scope>
    <source>
        <strain evidence="2 3">SCA4-21</strain>
    </source>
</reference>